<dbReference type="KEGG" id="ypk:y1229"/>
<evidence type="ECO:0000313" key="4">
    <source>
        <dbReference type="Proteomes" id="UP000002490"/>
    </source>
</evidence>
<dbReference type="EMBL" id="AE009952">
    <property type="protein sequence ID" value="AAM84804.1"/>
    <property type="molecule type" value="Genomic_DNA"/>
</dbReference>
<proteinExistence type="predicted"/>
<dbReference type="InterPro" id="IPR006983">
    <property type="entry name" value="MbeD_MobD"/>
</dbReference>
<sequence>MRLCSDFVILPLEIGRRHKGKAMTMRELEVQFLKAMSELQSTFEKQHKTWQSSYNALQYELEQSKARESALRVKNEMLLRKLNTANTLPEQHSLVRQMKMLGAHLDALAKDAAAFNLHLNSQHKNTDNFSGDNT</sequence>
<dbReference type="HOGENOM" id="CLU_171920_0_0_6"/>
<reference evidence="1 4" key="1">
    <citation type="journal article" date="2002" name="J. Bacteriol.">
        <title>Genome sequence of Yersinia pestis KIM.</title>
        <authorList>
            <person name="Deng W."/>
            <person name="Burland V."/>
            <person name="Plunkett G.III."/>
            <person name="Boutin A."/>
            <person name="Mayhew G.F."/>
            <person name="Liss P."/>
            <person name="Perna N.T."/>
            <person name="Rose D.J."/>
            <person name="Mau B."/>
            <person name="Zhou S."/>
            <person name="Schwartz D.C."/>
            <person name="Fetherston J.D."/>
            <person name="Lindler L.E."/>
            <person name="Brubaker R.R."/>
            <person name="Plana G.V."/>
            <person name="Straley S.C."/>
            <person name="McDonough K.A."/>
            <person name="Nilles M.L."/>
            <person name="Matson J.S."/>
            <person name="Blattner F.R."/>
            <person name="Perry R.D."/>
        </authorList>
    </citation>
    <scope>NUCLEOTIDE SEQUENCE [LARGE SCALE GENOMIC DNA]</scope>
    <source>
        <strain evidence="1">KIM</strain>
        <strain evidence="4">KIM10+ / Biovar Mediaevalis</strain>
    </source>
</reference>
<dbReference type="Proteomes" id="UP000001019">
    <property type="component" value="Chromosome"/>
</dbReference>
<reference evidence="3" key="3">
    <citation type="journal article" date="2004" name="DNA Res.">
        <title>Complete genome sequence of Yersinia pestis strain 91001, an isolate avirulent to humans.</title>
        <authorList>
            <person name="Song Y."/>
            <person name="Tong Z."/>
            <person name="Wang J."/>
            <person name="Wang L."/>
            <person name="Guo Z."/>
            <person name="Han Y."/>
            <person name="Zhang J."/>
            <person name="Pei D."/>
            <person name="Zhou D."/>
            <person name="Qin H."/>
            <person name="Pang X."/>
            <person name="Han Y."/>
            <person name="Zhai J."/>
            <person name="Li M."/>
            <person name="Cui B."/>
            <person name="Qi Z."/>
            <person name="Jin L."/>
            <person name="Dai R."/>
            <person name="Chen F."/>
            <person name="Li S."/>
            <person name="Ye C."/>
            <person name="Du Z."/>
            <person name="Lin W."/>
            <person name="Wang J."/>
            <person name="Yu J."/>
            <person name="Yang H."/>
            <person name="Wang J."/>
            <person name="Huang P."/>
            <person name="Yang R."/>
        </authorList>
    </citation>
    <scope>NUCLEOTIDE SEQUENCE [LARGE SCALE GENOMIC DNA]</scope>
    <source>
        <strain evidence="3">91001 / Biovar Mediaevalis</strain>
    </source>
</reference>
<dbReference type="DNASU" id="1146176"/>
<dbReference type="Proteomes" id="UP000002490">
    <property type="component" value="Chromosome"/>
</dbReference>
<reference evidence="2" key="4">
    <citation type="submission" date="2016-05" db="EMBL/GenBank/DDBJ databases">
        <title>Reannotation of Yersinia pestis strain 91001 based on omics data.</title>
        <authorList>
            <person name="Yiqing M."/>
        </authorList>
    </citation>
    <scope>NUCLEOTIDE SEQUENCE</scope>
    <source>
        <strain evidence="2">91001</strain>
    </source>
</reference>
<name>Q8CLJ1_YERPE</name>
<evidence type="ECO:0008006" key="5">
    <source>
        <dbReference type="Google" id="ProtNLM"/>
    </source>
</evidence>
<evidence type="ECO:0000313" key="3">
    <source>
        <dbReference type="Proteomes" id="UP000001019"/>
    </source>
</evidence>
<evidence type="ECO:0000313" key="1">
    <source>
        <dbReference type="EMBL" id="AAM84804.1"/>
    </source>
</evidence>
<gene>
    <name evidence="1" type="ordered locus">y1229</name>
    <name evidence="2" type="ordered locus">YP_2459</name>
</gene>
<reference evidence="2" key="2">
    <citation type="submission" date="2003-04" db="EMBL/GenBank/DDBJ databases">
        <authorList>
            <person name="Song Y."/>
            <person name="Tong Z."/>
            <person name="Wang L."/>
            <person name="Han Y."/>
            <person name="Zhang J."/>
            <person name="Pei D."/>
            <person name="Wang J."/>
            <person name="Zhou D."/>
            <person name="Han Y."/>
            <person name="Pang X."/>
            <person name="Zhai J."/>
            <person name="Chen F."/>
            <person name="Qin H."/>
            <person name="Wang J."/>
            <person name="Li S."/>
            <person name="Guo Z."/>
            <person name="Ye C."/>
            <person name="Du Z."/>
            <person name="Lin W."/>
            <person name="Wang J."/>
            <person name="Yu J."/>
            <person name="Yang H."/>
            <person name="Wang J."/>
            <person name="Huang P."/>
            <person name="Yang R."/>
        </authorList>
    </citation>
    <scope>NUCLEOTIDE SEQUENCE</scope>
    <source>
        <strain evidence="2">91001</strain>
    </source>
</reference>
<protein>
    <recommendedName>
        <fullName evidence="5">MbeD/MobD like protein</fullName>
    </recommendedName>
</protein>
<dbReference type="KEGG" id="ypm:YP_2459"/>
<dbReference type="EMBL" id="AE017042">
    <property type="protein sequence ID" value="AAS62659.1"/>
    <property type="molecule type" value="Genomic_DNA"/>
</dbReference>
<dbReference type="EnsemblBacteria" id="AAS62659">
    <property type="protein sequence ID" value="AAS62659"/>
    <property type="gene ID" value="YP_2459"/>
</dbReference>
<dbReference type="AlphaFoldDB" id="Q8CLJ1"/>
<evidence type="ECO:0000313" key="2">
    <source>
        <dbReference type="EMBL" id="AAS62659.1"/>
    </source>
</evidence>
<organism evidence="1 4">
    <name type="scientific">Yersinia pestis</name>
    <dbReference type="NCBI Taxonomy" id="632"/>
    <lineage>
        <taxon>Bacteria</taxon>
        <taxon>Pseudomonadati</taxon>
        <taxon>Pseudomonadota</taxon>
        <taxon>Gammaproteobacteria</taxon>
        <taxon>Enterobacterales</taxon>
        <taxon>Yersiniaceae</taxon>
        <taxon>Yersinia</taxon>
    </lineage>
</organism>
<accession>Q8CLJ1</accession>
<accession>Q74SV3</accession>
<dbReference type="Pfam" id="PF04899">
    <property type="entry name" value="MbeD_MobD"/>
    <property type="match status" value="1"/>
</dbReference>